<organism evidence="2 3">
    <name type="scientific">Candidatus Iainarchaeum sp</name>
    <dbReference type="NCBI Taxonomy" id="3101447"/>
    <lineage>
        <taxon>Archaea</taxon>
        <taxon>Candidatus Iainarchaeota</taxon>
        <taxon>Candidatus Iainarchaeia</taxon>
        <taxon>Candidatus Iainarchaeales</taxon>
        <taxon>Candidatus Iainarchaeaceae</taxon>
        <taxon>Candidatus Iainarchaeum</taxon>
    </lineage>
</organism>
<evidence type="ECO:0000259" key="1">
    <source>
        <dbReference type="Pfam" id="PF05239"/>
    </source>
</evidence>
<gene>
    <name evidence="2" type="ORF">J4415_01205</name>
</gene>
<dbReference type="Proteomes" id="UP000677687">
    <property type="component" value="Unassembled WGS sequence"/>
</dbReference>
<evidence type="ECO:0000313" key="2">
    <source>
        <dbReference type="EMBL" id="MBS3057227.1"/>
    </source>
</evidence>
<dbReference type="InterPro" id="IPR027275">
    <property type="entry name" value="PRC-brl_dom"/>
</dbReference>
<accession>A0A8T4KT17</accession>
<dbReference type="Gene3D" id="2.30.30.240">
    <property type="entry name" value="PRC-barrel domain"/>
    <property type="match status" value="1"/>
</dbReference>
<dbReference type="SUPFAM" id="SSF50346">
    <property type="entry name" value="PRC-barrel domain"/>
    <property type="match status" value="1"/>
</dbReference>
<name>A0A8T4KT17_9ARCH</name>
<dbReference type="EMBL" id="JAGVWD010000016">
    <property type="protein sequence ID" value="MBS3057227.1"/>
    <property type="molecule type" value="Genomic_DNA"/>
</dbReference>
<dbReference type="AlphaFoldDB" id="A0A8T4KT17"/>
<dbReference type="PANTHER" id="PTHR38137">
    <property type="entry name" value="PRC-BARREL DOMAIN PROTEIN"/>
    <property type="match status" value="1"/>
</dbReference>
<protein>
    <submittedName>
        <fullName evidence="2">PRC-barrel domain-containing protein</fullName>
    </submittedName>
</protein>
<feature type="domain" description="PRC-barrel" evidence="1">
    <location>
        <begin position="5"/>
        <end position="83"/>
    </location>
</feature>
<dbReference type="InterPro" id="IPR011033">
    <property type="entry name" value="PRC_barrel-like_sf"/>
</dbReference>
<dbReference type="PANTHER" id="PTHR38137:SF2">
    <property type="entry name" value="PRC-BARREL DOMAIN-CONTAINING PROTEIN"/>
    <property type="match status" value="1"/>
</dbReference>
<dbReference type="Pfam" id="PF05239">
    <property type="entry name" value="PRC"/>
    <property type="match status" value="1"/>
</dbReference>
<proteinExistence type="predicted"/>
<evidence type="ECO:0000313" key="3">
    <source>
        <dbReference type="Proteomes" id="UP000677687"/>
    </source>
</evidence>
<sequence>MSEEEKKYSKQILGKTVVTKSGKRFGEVGNVTFETRTGELIHIILRNPTTYTEGLELEKDPNGELLIPFSSVIAIGDFVVVSEDDVA</sequence>
<comment type="caution">
    <text evidence="2">The sequence shown here is derived from an EMBL/GenBank/DDBJ whole genome shotgun (WGS) entry which is preliminary data.</text>
</comment>
<reference evidence="2" key="1">
    <citation type="submission" date="2021-03" db="EMBL/GenBank/DDBJ databases">
        <authorList>
            <person name="Jaffe A."/>
        </authorList>
    </citation>
    <scope>NUCLEOTIDE SEQUENCE</scope>
    <source>
        <strain evidence="2">RIFCSPHIGHO2_01_FULL_AR10_44_11</strain>
    </source>
</reference>
<reference evidence="2" key="2">
    <citation type="submission" date="2021-05" db="EMBL/GenBank/DDBJ databases">
        <title>Protein family content uncovers lineage relationships and bacterial pathway maintenance mechanisms in DPANN archaea.</title>
        <authorList>
            <person name="Castelle C.J."/>
            <person name="Meheust R."/>
            <person name="Jaffe A.L."/>
            <person name="Seitz K."/>
            <person name="Gong X."/>
            <person name="Baker B.J."/>
            <person name="Banfield J.F."/>
        </authorList>
    </citation>
    <scope>NUCLEOTIDE SEQUENCE</scope>
    <source>
        <strain evidence="2">RIFCSPHIGHO2_01_FULL_AR10_44_11</strain>
    </source>
</reference>